<dbReference type="GO" id="GO:0009279">
    <property type="term" value="C:cell outer membrane"/>
    <property type="evidence" value="ECO:0007669"/>
    <property type="project" value="UniProtKB-SubCell"/>
</dbReference>
<keyword evidence="7" id="KW-0408">Iron</keyword>
<keyword evidence="18" id="KW-1185">Reference proteome</keyword>
<dbReference type="InterPro" id="IPR037066">
    <property type="entry name" value="Plug_dom_sf"/>
</dbReference>
<dbReference type="SUPFAM" id="SSF56935">
    <property type="entry name" value="Porins"/>
    <property type="match status" value="1"/>
</dbReference>
<evidence type="ECO:0000256" key="1">
    <source>
        <dbReference type="ARBA" id="ARBA00004571"/>
    </source>
</evidence>
<dbReference type="Gene3D" id="2.170.130.10">
    <property type="entry name" value="TonB-dependent receptor, plug domain"/>
    <property type="match status" value="1"/>
</dbReference>
<evidence type="ECO:0000259" key="15">
    <source>
        <dbReference type="Pfam" id="PF00593"/>
    </source>
</evidence>
<gene>
    <name evidence="17" type="ORF">E3E12_01195</name>
</gene>
<comment type="similarity">
    <text evidence="12 13">Belongs to the TonB-dependent receptor family.</text>
</comment>
<dbReference type="InterPro" id="IPR012910">
    <property type="entry name" value="Plug_dom"/>
</dbReference>
<sequence>MKQFPRHGFRPSRRNHTTARYLSSTALAPALGTVLLISCAVPAPAFARAKGITAPPKGANLVSNNRKAHSRRPTARLHGSNHTSAHRRPRPHDVKGSLEALHIGGRHKALTGSENVINRKVLDDFVTGTNPLQALALTTPGTNFTSADGFGMDTASDTFYLRGFNLTQLGVTLDGIPMGNQMFANVGGASVNQLAIQEDIASLAVSQGAGALDTPSAQTLGGVLTYKTVDPTNKFKADISQQFASFSGYRTFIRLNSGVLNDTGTKFYAAFNRTDQNLWAGYGYQKEYVGNFKLVQPVADVGKLTFNFDYSDFDQYNALEMTNNMEHVLGYKGSYFKPNYRKAVNWANCVAFNPSCSGAAVGAPGLSGDEVSDEAYQSGQIQRAYLTGLKGEFQLAPNVRSTTLGYGQVANAWYGGTMPGFVTPAQFPMAEFRQHPDMRRIGFTQNFDIQAGKRNAIKTGLWYQNDFMETYNDLQADTPSGPLSMMHHLHKSNDQHWAKDMTNTNTFQFYLQDTFTITKGMTFLAGFRSLTQTTTGGTKWDHSAQLARQGWQLPYSHAANGSLTAAAAFLPHFSYNYHFLKNHELYADIAENMRAYDYNVQFGSSTPWSGLGSRSISGQKVFEQNKKSLKPERTWTYLVGYRYTSPVLNAAVDYYHVDYQNRLGPITSGSITNPVSSYQNLGKETMNGVDLIGTIHPLRLFDVDSDTWGDVALTNSFSYNNATYQNSHLPLATGAVNIKGKQQVYYPKFMYKMNLHYRWHRLSANFNTTYSSARNLTYTNDVKTPGFWSSELTGAYDFGRVGFVNNFQARFGVTNLFGQHYAGGIHGAAAIRGDDNPVLFMAAPREFFGTVAAQF</sequence>
<keyword evidence="3 12" id="KW-1134">Transmembrane beta strand</keyword>
<keyword evidence="8" id="KW-0406">Ion transport</keyword>
<evidence type="ECO:0000256" key="10">
    <source>
        <dbReference type="ARBA" id="ARBA00023136"/>
    </source>
</evidence>
<keyword evidence="10 12" id="KW-0472">Membrane</keyword>
<evidence type="ECO:0000256" key="8">
    <source>
        <dbReference type="ARBA" id="ARBA00023065"/>
    </source>
</evidence>
<keyword evidence="11 12" id="KW-0998">Cell outer membrane</keyword>
<accession>A0A4Y6U9A3</accession>
<dbReference type="PROSITE" id="PS52016">
    <property type="entry name" value="TONB_DEPENDENT_REC_3"/>
    <property type="match status" value="1"/>
</dbReference>
<dbReference type="AlphaFoldDB" id="A0A4Y6U9A3"/>
<evidence type="ECO:0000256" key="5">
    <source>
        <dbReference type="ARBA" id="ARBA00022692"/>
    </source>
</evidence>
<dbReference type="InterPro" id="IPR039426">
    <property type="entry name" value="TonB-dep_rcpt-like"/>
</dbReference>
<feature type="domain" description="TonB-dependent receptor plug" evidence="16">
    <location>
        <begin position="109"/>
        <end position="222"/>
    </location>
</feature>
<dbReference type="RefSeq" id="WP_141442680.1">
    <property type="nucleotide sequence ID" value="NZ_CP038231.1"/>
</dbReference>
<protein>
    <submittedName>
        <fullName evidence="17">TonB-dependent receptor</fullName>
    </submittedName>
</protein>
<evidence type="ECO:0000256" key="12">
    <source>
        <dbReference type="PROSITE-ProRule" id="PRU01360"/>
    </source>
</evidence>
<keyword evidence="9 13" id="KW-0798">TonB box</keyword>
<dbReference type="PANTHER" id="PTHR32552">
    <property type="entry name" value="FERRICHROME IRON RECEPTOR-RELATED"/>
    <property type="match status" value="1"/>
</dbReference>
<proteinExistence type="inferred from homology"/>
<evidence type="ECO:0000256" key="3">
    <source>
        <dbReference type="ARBA" id="ARBA00022452"/>
    </source>
</evidence>
<feature type="region of interest" description="Disordered" evidence="14">
    <location>
        <begin position="57"/>
        <end position="92"/>
    </location>
</feature>
<keyword evidence="4" id="KW-0410">Iron transport</keyword>
<comment type="subcellular location">
    <subcellularLocation>
        <location evidence="1 12">Cell outer membrane</location>
        <topology evidence="1 12">Multi-pass membrane protein</topology>
    </subcellularLocation>
</comment>
<evidence type="ECO:0000313" key="17">
    <source>
        <dbReference type="EMBL" id="QDH13036.1"/>
    </source>
</evidence>
<organism evidence="17 18">
    <name type="scientific">Formicincola oecophyllae</name>
    <dbReference type="NCBI Taxonomy" id="2558361"/>
    <lineage>
        <taxon>Bacteria</taxon>
        <taxon>Pseudomonadati</taxon>
        <taxon>Pseudomonadota</taxon>
        <taxon>Alphaproteobacteria</taxon>
        <taxon>Acetobacterales</taxon>
        <taxon>Acetobacteraceae</taxon>
        <taxon>Formicincola</taxon>
    </lineage>
</organism>
<evidence type="ECO:0000256" key="14">
    <source>
        <dbReference type="SAM" id="MobiDB-lite"/>
    </source>
</evidence>
<dbReference type="Gene3D" id="2.40.170.20">
    <property type="entry name" value="TonB-dependent receptor, beta-barrel domain"/>
    <property type="match status" value="1"/>
</dbReference>
<dbReference type="PANTHER" id="PTHR32552:SF89">
    <property type="entry name" value="CATECHOLATE SIDEROPHORE RECEPTOR FIU"/>
    <property type="match status" value="1"/>
</dbReference>
<dbReference type="InterPro" id="IPR036942">
    <property type="entry name" value="Beta-barrel_TonB_sf"/>
</dbReference>
<keyword evidence="2 12" id="KW-0813">Transport</keyword>
<dbReference type="InterPro" id="IPR000531">
    <property type="entry name" value="Beta-barrel_TonB"/>
</dbReference>
<dbReference type="OrthoDB" id="7223138at2"/>
<evidence type="ECO:0000313" key="18">
    <source>
        <dbReference type="Proteomes" id="UP000318709"/>
    </source>
</evidence>
<feature type="compositionally biased region" description="Basic residues" evidence="14">
    <location>
        <begin position="66"/>
        <end position="75"/>
    </location>
</feature>
<evidence type="ECO:0000256" key="7">
    <source>
        <dbReference type="ARBA" id="ARBA00023004"/>
    </source>
</evidence>
<evidence type="ECO:0000256" key="11">
    <source>
        <dbReference type="ARBA" id="ARBA00023237"/>
    </source>
</evidence>
<dbReference type="GO" id="GO:0015344">
    <property type="term" value="F:siderophore uptake transmembrane transporter activity"/>
    <property type="evidence" value="ECO:0007669"/>
    <property type="project" value="TreeGrafter"/>
</dbReference>
<evidence type="ECO:0000259" key="16">
    <source>
        <dbReference type="Pfam" id="PF07715"/>
    </source>
</evidence>
<keyword evidence="6" id="KW-0732">Signal</keyword>
<evidence type="ECO:0000256" key="2">
    <source>
        <dbReference type="ARBA" id="ARBA00022448"/>
    </source>
</evidence>
<keyword evidence="17" id="KW-0675">Receptor</keyword>
<dbReference type="Pfam" id="PF07715">
    <property type="entry name" value="Plug"/>
    <property type="match status" value="1"/>
</dbReference>
<name>A0A4Y6U9A3_9PROT</name>
<evidence type="ECO:0000256" key="6">
    <source>
        <dbReference type="ARBA" id="ARBA00022729"/>
    </source>
</evidence>
<reference evidence="17 18" key="1">
    <citation type="submission" date="2019-03" db="EMBL/GenBank/DDBJ databases">
        <title>The complete genome sequence of Swingsia_sp. F3b2 LMG30590(T).</title>
        <authorList>
            <person name="Chua K.-O."/>
            <person name="Chan K.-G."/>
            <person name="See-Too W.-S."/>
        </authorList>
    </citation>
    <scope>NUCLEOTIDE SEQUENCE [LARGE SCALE GENOMIC DNA]</scope>
    <source>
        <strain evidence="17 18">F3b2</strain>
    </source>
</reference>
<dbReference type="Proteomes" id="UP000318709">
    <property type="component" value="Chromosome"/>
</dbReference>
<dbReference type="Pfam" id="PF00593">
    <property type="entry name" value="TonB_dep_Rec_b-barrel"/>
    <property type="match status" value="1"/>
</dbReference>
<evidence type="ECO:0000256" key="4">
    <source>
        <dbReference type="ARBA" id="ARBA00022496"/>
    </source>
</evidence>
<dbReference type="EMBL" id="CP038231">
    <property type="protein sequence ID" value="QDH13036.1"/>
    <property type="molecule type" value="Genomic_DNA"/>
</dbReference>
<dbReference type="KEGG" id="swf:E3E12_01195"/>
<evidence type="ECO:0000256" key="13">
    <source>
        <dbReference type="RuleBase" id="RU003357"/>
    </source>
</evidence>
<keyword evidence="5 12" id="KW-0812">Transmembrane</keyword>
<evidence type="ECO:0000256" key="9">
    <source>
        <dbReference type="ARBA" id="ARBA00023077"/>
    </source>
</evidence>
<feature type="domain" description="TonB-dependent receptor-like beta-barrel" evidence="15">
    <location>
        <begin position="373"/>
        <end position="816"/>
    </location>
</feature>